<feature type="domain" description="Myb-like" evidence="7">
    <location>
        <begin position="186"/>
        <end position="236"/>
    </location>
</feature>
<dbReference type="FunFam" id="1.10.10.60:FF:000010">
    <property type="entry name" value="Transcriptional activator Myb isoform A"/>
    <property type="match status" value="1"/>
</dbReference>
<dbReference type="GO" id="GO:0005634">
    <property type="term" value="C:nucleus"/>
    <property type="evidence" value="ECO:0007669"/>
    <property type="project" value="UniProtKB-SubCell"/>
</dbReference>
<accession>A0A097HUI9</accession>
<dbReference type="InterPro" id="IPR001005">
    <property type="entry name" value="SANT/Myb"/>
</dbReference>
<evidence type="ECO:0000259" key="8">
    <source>
        <dbReference type="PROSITE" id="PS51294"/>
    </source>
</evidence>
<evidence type="ECO:0000256" key="5">
    <source>
        <dbReference type="ARBA" id="ARBA00023242"/>
    </source>
</evidence>
<evidence type="ECO:0000256" key="6">
    <source>
        <dbReference type="SAM" id="MobiDB-lite"/>
    </source>
</evidence>
<dbReference type="CDD" id="cd00167">
    <property type="entry name" value="SANT"/>
    <property type="match status" value="1"/>
</dbReference>
<dbReference type="EMBL" id="KM034640">
    <property type="protein sequence ID" value="AIT52220.1"/>
    <property type="molecule type" value="Genomic_DNA"/>
</dbReference>
<dbReference type="Pfam" id="PF13921">
    <property type="entry name" value="Myb_DNA-bind_6"/>
    <property type="match status" value="1"/>
</dbReference>
<feature type="domain" description="HTH myb-type" evidence="8">
    <location>
        <begin position="190"/>
        <end position="240"/>
    </location>
</feature>
<dbReference type="GO" id="GO:0000981">
    <property type="term" value="F:DNA-binding transcription factor activity, RNA polymerase II-specific"/>
    <property type="evidence" value="ECO:0007669"/>
    <property type="project" value="TreeGrafter"/>
</dbReference>
<dbReference type="PANTHER" id="PTHR45614:SF218">
    <property type="entry name" value="TRANSCRIPTION FACTOR MYB119-RELATED"/>
    <property type="match status" value="1"/>
</dbReference>
<protein>
    <submittedName>
        <fullName evidence="9">MYB family protein</fullName>
    </submittedName>
</protein>
<keyword evidence="3" id="KW-0805">Transcription regulation</keyword>
<dbReference type="PROSITE" id="PS51294">
    <property type="entry name" value="HTH_MYB"/>
    <property type="match status" value="2"/>
</dbReference>
<reference evidence="9" key="1">
    <citation type="submission" date="2014-06" db="EMBL/GenBank/DDBJ databases">
        <title>Genome-wide analysis of the MYB gene family in physic nut (Jatropha curcas L.).</title>
        <authorList>
            <person name="Zhou C."/>
            <person name="Wu P."/>
            <person name="Chen Y."/>
            <person name="Li M."/>
            <person name="Jiang H."/>
            <person name="Wu G."/>
        </authorList>
    </citation>
    <scope>NUCLEOTIDE SEQUENCE</scope>
</reference>
<feature type="region of interest" description="Disordered" evidence="6">
    <location>
        <begin position="270"/>
        <end position="307"/>
    </location>
</feature>
<sequence>MEGVGGGGFSIGNLQKNPFIYRPTPPLTAVDRFLWDRNHFSQQKSEKEVKNKETVISTNVFYDFSSSSGAITGVLPWPSFQDISFVDGLFIEGDSHNLDWVYEGNPNVGFEEEEMILEKSSKGYTGKKLKKRSSPSLIKGQWTEEEDRKLIRLVEQFGVKKWALIAAELDGRAGKQCRERWHNHLRPNIKKESWSEEEERILVEAHSKVGNRWAEIAKLIPGRTENSIKNHWNATIRKKDAKRKNKQKETEIGKSHSSILQDYIISKNLKNPSDTTITPSHSTITTNNTPSSSTSSPDQDPPFQFTNYFLPELSEPTMDDSPPLVTQSYDDELLFLQNFFSDNPIEKSAIKNPIEMENSVGIGNENDQFNFLVSSSSLTSPKRPKNTHLYSDLYVSYLLNGGMESYSSSVDYGYDDSNSMMNMESVMDNIYPNGKKEMDLIEMVSSSHFCNGNSK</sequence>
<feature type="domain" description="Myb-like" evidence="7">
    <location>
        <begin position="134"/>
        <end position="185"/>
    </location>
</feature>
<organism evidence="9">
    <name type="scientific">Jatropha curcas</name>
    <name type="common">Barbados nut</name>
    <dbReference type="NCBI Taxonomy" id="180498"/>
    <lineage>
        <taxon>Eukaryota</taxon>
        <taxon>Viridiplantae</taxon>
        <taxon>Streptophyta</taxon>
        <taxon>Embryophyta</taxon>
        <taxon>Tracheophyta</taxon>
        <taxon>Spermatophyta</taxon>
        <taxon>Magnoliopsida</taxon>
        <taxon>eudicotyledons</taxon>
        <taxon>Gunneridae</taxon>
        <taxon>Pentapetalae</taxon>
        <taxon>rosids</taxon>
        <taxon>fabids</taxon>
        <taxon>Malpighiales</taxon>
        <taxon>Euphorbiaceae</taxon>
        <taxon>Crotonoideae</taxon>
        <taxon>Jatropheae</taxon>
        <taxon>Jatropha</taxon>
    </lineage>
</organism>
<dbReference type="PANTHER" id="PTHR45614">
    <property type="entry name" value="MYB PROTEIN-RELATED"/>
    <property type="match status" value="1"/>
</dbReference>
<dbReference type="Gene3D" id="1.10.10.60">
    <property type="entry name" value="Homeodomain-like"/>
    <property type="match status" value="2"/>
</dbReference>
<evidence type="ECO:0000256" key="1">
    <source>
        <dbReference type="ARBA" id="ARBA00004123"/>
    </source>
</evidence>
<keyword evidence="5" id="KW-0539">Nucleus</keyword>
<dbReference type="PROSITE" id="PS50090">
    <property type="entry name" value="MYB_LIKE"/>
    <property type="match status" value="2"/>
</dbReference>
<evidence type="ECO:0000256" key="2">
    <source>
        <dbReference type="ARBA" id="ARBA00022737"/>
    </source>
</evidence>
<proteinExistence type="predicted"/>
<dbReference type="AlphaFoldDB" id="A0A097HUI9"/>
<name>A0A097HUI9_JATCU</name>
<evidence type="ECO:0000313" key="9">
    <source>
        <dbReference type="EMBL" id="AIT52220.1"/>
    </source>
</evidence>
<dbReference type="InterPro" id="IPR017930">
    <property type="entry name" value="Myb_dom"/>
</dbReference>
<dbReference type="KEGG" id="jcu:105631237"/>
<keyword evidence="3" id="KW-0804">Transcription</keyword>
<dbReference type="GO" id="GO:0000978">
    <property type="term" value="F:RNA polymerase II cis-regulatory region sequence-specific DNA binding"/>
    <property type="evidence" value="ECO:0007669"/>
    <property type="project" value="TreeGrafter"/>
</dbReference>
<dbReference type="GeneID" id="105631237"/>
<dbReference type="SMART" id="SM00717">
    <property type="entry name" value="SANT"/>
    <property type="match status" value="2"/>
</dbReference>
<keyword evidence="4" id="KW-0238">DNA-binding</keyword>
<dbReference type="InterPro" id="IPR050560">
    <property type="entry name" value="MYB_TF"/>
</dbReference>
<evidence type="ECO:0000259" key="7">
    <source>
        <dbReference type="PROSITE" id="PS50090"/>
    </source>
</evidence>
<comment type="subcellular location">
    <subcellularLocation>
        <location evidence="1">Nucleus</location>
    </subcellularLocation>
</comment>
<dbReference type="SUPFAM" id="SSF46689">
    <property type="entry name" value="Homeodomain-like"/>
    <property type="match status" value="1"/>
</dbReference>
<dbReference type="OrthoDB" id="2143914at2759"/>
<feature type="domain" description="HTH myb-type" evidence="8">
    <location>
        <begin position="134"/>
        <end position="189"/>
    </location>
</feature>
<dbReference type="RefSeq" id="XP_012068681.1">
    <property type="nucleotide sequence ID" value="XM_012213291.2"/>
</dbReference>
<dbReference type="InterPro" id="IPR009057">
    <property type="entry name" value="Homeodomain-like_sf"/>
</dbReference>
<evidence type="ECO:0000256" key="4">
    <source>
        <dbReference type="ARBA" id="ARBA00023125"/>
    </source>
</evidence>
<feature type="compositionally biased region" description="Low complexity" evidence="6">
    <location>
        <begin position="272"/>
        <end position="298"/>
    </location>
</feature>
<keyword evidence="2" id="KW-0677">Repeat</keyword>
<evidence type="ECO:0000256" key="3">
    <source>
        <dbReference type="ARBA" id="ARBA00023015"/>
    </source>
</evidence>